<evidence type="ECO:0000313" key="1">
    <source>
        <dbReference type="EMBL" id="KAH9682677.1"/>
    </source>
</evidence>
<reference evidence="2" key="1">
    <citation type="journal article" date="2023" name="Hortic. Res.">
        <title>A chromosome-level phased genome enabling allele-level studies in sweet orange: a case study on citrus Huanglongbing tolerance.</title>
        <authorList>
            <person name="Wu B."/>
            <person name="Yu Q."/>
            <person name="Deng Z."/>
            <person name="Duan Y."/>
            <person name="Luo F."/>
            <person name="Gmitter F. Jr."/>
        </authorList>
    </citation>
    <scope>NUCLEOTIDE SEQUENCE [LARGE SCALE GENOMIC DNA]</scope>
    <source>
        <strain evidence="2">cv. Valencia</strain>
    </source>
</reference>
<accession>A0ACB8I6D0</accession>
<proteinExistence type="predicted"/>
<evidence type="ECO:0000313" key="2">
    <source>
        <dbReference type="Proteomes" id="UP000829398"/>
    </source>
</evidence>
<sequence length="952" mass="104712">MAEPAYTVASDTETTGEEKTSSPFPEIAIGIDIGTSQCSIAFWNGSEVELIKNTRNQKVMRSYVTFKDEVPAGGVSTQLSHEHEMLSGAAIFNMKRLIGRVDTDPVVHASKSLPFLVQTVDIGVRPFIAALVNNAWRSTTPEEVLAIFLVELRAMAETQLKRPIRNVVLTIPVSFSRFQLTRIERACAMAGLHVLRLMPEPTAVALLYAQQQQQSVHENLGSGSEKIAVIFNMGAGYCDVTVSATAGGVSQIKALSGSAIGGEDLLQNMMRHLMPNSESLFSSYGMNEIKSMALLRVATQDAIHKLSSETSVQINVDLGNGLKVSKNVTREEFEEVNQKVFEKCGSLITQCLHDAKVEIEDLNDVILVGGCSYIPKVRNLVQSTCKKVELYEGINPLEAAVSGAALEGAVTSGINDPFGNLDLLTIQVTPLGIGIRANGNNFVPIIPRNTTMPARKDLVFTTVRDNQSEALIIVYEGEGEKVEENHLLGYFKITGIPPSPKGVPEINVCMDIDASSVLRVLVGVIMPGNPHPVIPVMEVRLPTVDDGHGWCAEALNRAYGSTLDLETVQPKKIKIYFVSLHHKEIIEAVLMRSLYTGFMGAHSLPDAIYSCMMASAIWFVLLTIVVFHLSAVFSGDVGINYGREGDNLPSPKQVIDFLTKNFSNKIGLIRIYDANIEILEALSGTNLVVTIGVPNEAINYVASSQDAADKWVQDHIITYVRKGVRFRYLCVGNEVIPGILATCVEPAIMNLHNSVRKAGYDFIFVTTAVAANVLGTSYPPSQGQFAPDVADVMSSITHCLYSLGSPLLINVYPYYALVEDPVHIPFEYALFTSRTPIRDGHLEYYNLFDAMVDAFVAAMVRVVQREDVKLVVSETGWPTDGRIGYAITDYARTYNNKLREHAIVSGRTPRKADINLEVYIFAMFNEDLKTPEEEKNFGTFYPNFTEKYPLWR</sequence>
<keyword evidence="1" id="KW-0346">Stress response</keyword>
<organism evidence="1 2">
    <name type="scientific">Citrus sinensis</name>
    <name type="common">Sweet orange</name>
    <name type="synonym">Citrus aurantium var. sinensis</name>
    <dbReference type="NCBI Taxonomy" id="2711"/>
    <lineage>
        <taxon>Eukaryota</taxon>
        <taxon>Viridiplantae</taxon>
        <taxon>Streptophyta</taxon>
        <taxon>Embryophyta</taxon>
        <taxon>Tracheophyta</taxon>
        <taxon>Spermatophyta</taxon>
        <taxon>Magnoliopsida</taxon>
        <taxon>eudicotyledons</taxon>
        <taxon>Gunneridae</taxon>
        <taxon>Pentapetalae</taxon>
        <taxon>rosids</taxon>
        <taxon>malvids</taxon>
        <taxon>Sapindales</taxon>
        <taxon>Rutaceae</taxon>
        <taxon>Aurantioideae</taxon>
        <taxon>Citrus</taxon>
    </lineage>
</organism>
<protein>
    <submittedName>
        <fullName evidence="1">Heat shock 70 kDa protein 8</fullName>
    </submittedName>
</protein>
<comment type="caution">
    <text evidence="1">The sequence shown here is derived from an EMBL/GenBank/DDBJ whole genome shotgun (WGS) entry which is preliminary data.</text>
</comment>
<dbReference type="EMBL" id="CM039178">
    <property type="protein sequence ID" value="KAH9682677.1"/>
    <property type="molecule type" value="Genomic_DNA"/>
</dbReference>
<keyword evidence="2" id="KW-1185">Reference proteome</keyword>
<name>A0ACB8I6D0_CITSI</name>
<gene>
    <name evidence="1" type="ORF">KPL71_027443</name>
</gene>
<dbReference type="Proteomes" id="UP000829398">
    <property type="component" value="Chromosome 9"/>
</dbReference>